<dbReference type="Proteomes" id="UP000264215">
    <property type="component" value="Unassembled WGS sequence"/>
</dbReference>
<sequence>MNDIKSSFADALDSQDKERAVLLCVEALESGSIEVIDLYLDILAPALKSWECDYIGDRLCIWKEHIRSSTVRTVLECCFPYIVKKRRDNGSINNDQTVAVLCPPEEYHEIGARMISDIFTIAGYNSIFVGANTPLDTFLEASKKLSPLYIAISVSNYYNLINTRRMISRIKEAGGKSRIVVGGNAFENNPDYWKEVGADIFLKDPREILALGKRDAK</sequence>
<proteinExistence type="predicted"/>
<protein>
    <submittedName>
        <fullName evidence="2">Cobalamin-binding protein</fullName>
    </submittedName>
</protein>
<evidence type="ECO:0000259" key="1">
    <source>
        <dbReference type="PROSITE" id="PS51332"/>
    </source>
</evidence>
<comment type="caution">
    <text evidence="2">The sequence shown here is derived from an EMBL/GenBank/DDBJ whole genome shotgun (WGS) entry which is preliminary data.</text>
</comment>
<dbReference type="InterPro" id="IPR006158">
    <property type="entry name" value="Cobalamin-bd"/>
</dbReference>
<dbReference type="SUPFAM" id="SSF52242">
    <property type="entry name" value="Cobalamin (vitamin B12)-binding domain"/>
    <property type="match status" value="1"/>
</dbReference>
<dbReference type="Pfam" id="PF02310">
    <property type="entry name" value="B12-binding"/>
    <property type="match status" value="1"/>
</dbReference>
<evidence type="ECO:0000313" key="2">
    <source>
        <dbReference type="EMBL" id="HCO69816.1"/>
    </source>
</evidence>
<reference evidence="2 3" key="1">
    <citation type="journal article" date="2018" name="Nat. Biotechnol.">
        <title>A standardized bacterial taxonomy based on genome phylogeny substantially revises the tree of life.</title>
        <authorList>
            <person name="Parks D.H."/>
            <person name="Chuvochina M."/>
            <person name="Waite D.W."/>
            <person name="Rinke C."/>
            <person name="Skarshewski A."/>
            <person name="Chaumeil P.A."/>
            <person name="Hugenholtz P."/>
        </authorList>
    </citation>
    <scope>NUCLEOTIDE SEQUENCE [LARGE SCALE GENOMIC DNA]</scope>
    <source>
        <strain evidence="2">UBA9905</strain>
    </source>
</reference>
<dbReference type="AlphaFoldDB" id="A0A3D3TLA8"/>
<feature type="domain" description="B12-binding" evidence="1">
    <location>
        <begin position="95"/>
        <end position="217"/>
    </location>
</feature>
<dbReference type="Gene3D" id="3.40.50.280">
    <property type="entry name" value="Cobalamin-binding domain"/>
    <property type="match status" value="1"/>
</dbReference>
<dbReference type="GO" id="GO:0031419">
    <property type="term" value="F:cobalamin binding"/>
    <property type="evidence" value="ECO:0007669"/>
    <property type="project" value="InterPro"/>
</dbReference>
<evidence type="ECO:0000313" key="3">
    <source>
        <dbReference type="Proteomes" id="UP000264215"/>
    </source>
</evidence>
<gene>
    <name evidence="2" type="ORF">DIT26_04405</name>
</gene>
<dbReference type="PROSITE" id="PS51332">
    <property type="entry name" value="B12_BINDING"/>
    <property type="match status" value="1"/>
</dbReference>
<dbReference type="InterPro" id="IPR036724">
    <property type="entry name" value="Cobalamin-bd_sf"/>
</dbReference>
<organism evidence="2 3">
    <name type="scientific">Mesotoga infera</name>
    <dbReference type="NCBI Taxonomy" id="1236046"/>
    <lineage>
        <taxon>Bacteria</taxon>
        <taxon>Thermotogati</taxon>
        <taxon>Thermotogota</taxon>
        <taxon>Thermotogae</taxon>
        <taxon>Kosmotogales</taxon>
        <taxon>Kosmotogaceae</taxon>
        <taxon>Mesotoga</taxon>
    </lineage>
</organism>
<dbReference type="GO" id="GO:0046872">
    <property type="term" value="F:metal ion binding"/>
    <property type="evidence" value="ECO:0007669"/>
    <property type="project" value="InterPro"/>
</dbReference>
<name>A0A3D3TLA8_9BACT</name>
<accession>A0A3D3TLA8</accession>
<dbReference type="EMBL" id="DQBS01000108">
    <property type="protein sequence ID" value="HCO69816.1"/>
    <property type="molecule type" value="Genomic_DNA"/>
</dbReference>